<dbReference type="AlphaFoldDB" id="A0AAE1VQ05"/>
<comment type="caution">
    <text evidence="2">The sequence shown here is derived from an EMBL/GenBank/DDBJ whole genome shotgun (WGS) entry which is preliminary data.</text>
</comment>
<protein>
    <submittedName>
        <fullName evidence="2">Uncharacterized protein</fullName>
    </submittedName>
</protein>
<sequence>MKASFGCFILSPRNDEEPLHILEQGLNLDQIPDELEDSRASSSSGDQESDCGTEKLTRAQRKRIRRKKLPHSRQDIIGPLLPTEGSDGKGVNVSTTQEEPPAGNSAAIIVLVQVHCPDDAESCSKQNRLKQRRIDKRLVAGSSVGVATSLESPDRFAKG</sequence>
<evidence type="ECO:0000313" key="2">
    <source>
        <dbReference type="EMBL" id="KAK4367855.1"/>
    </source>
</evidence>
<gene>
    <name evidence="2" type="ORF">RND71_011647</name>
</gene>
<evidence type="ECO:0000313" key="3">
    <source>
        <dbReference type="Proteomes" id="UP001291623"/>
    </source>
</evidence>
<accession>A0AAE1VQ05</accession>
<feature type="region of interest" description="Disordered" evidence="1">
    <location>
        <begin position="24"/>
        <end position="102"/>
    </location>
</feature>
<name>A0AAE1VQ05_9SOLA</name>
<dbReference type="Proteomes" id="UP001291623">
    <property type="component" value="Unassembled WGS sequence"/>
</dbReference>
<organism evidence="2 3">
    <name type="scientific">Anisodus tanguticus</name>
    <dbReference type="NCBI Taxonomy" id="243964"/>
    <lineage>
        <taxon>Eukaryota</taxon>
        <taxon>Viridiplantae</taxon>
        <taxon>Streptophyta</taxon>
        <taxon>Embryophyta</taxon>
        <taxon>Tracheophyta</taxon>
        <taxon>Spermatophyta</taxon>
        <taxon>Magnoliopsida</taxon>
        <taxon>eudicotyledons</taxon>
        <taxon>Gunneridae</taxon>
        <taxon>Pentapetalae</taxon>
        <taxon>asterids</taxon>
        <taxon>lamiids</taxon>
        <taxon>Solanales</taxon>
        <taxon>Solanaceae</taxon>
        <taxon>Solanoideae</taxon>
        <taxon>Hyoscyameae</taxon>
        <taxon>Anisodus</taxon>
    </lineage>
</organism>
<reference evidence="2" key="1">
    <citation type="submission" date="2023-12" db="EMBL/GenBank/DDBJ databases">
        <title>Genome assembly of Anisodus tanguticus.</title>
        <authorList>
            <person name="Wang Y.-J."/>
        </authorList>
    </citation>
    <scope>NUCLEOTIDE SEQUENCE</scope>
    <source>
        <strain evidence="2">KB-2021</strain>
        <tissue evidence="2">Leaf</tissue>
    </source>
</reference>
<dbReference type="EMBL" id="JAVYJV010000006">
    <property type="protein sequence ID" value="KAK4367855.1"/>
    <property type="molecule type" value="Genomic_DNA"/>
</dbReference>
<proteinExistence type="predicted"/>
<keyword evidence="3" id="KW-1185">Reference proteome</keyword>
<evidence type="ECO:0000256" key="1">
    <source>
        <dbReference type="SAM" id="MobiDB-lite"/>
    </source>
</evidence>
<feature type="compositionally biased region" description="Basic residues" evidence="1">
    <location>
        <begin position="58"/>
        <end position="71"/>
    </location>
</feature>